<dbReference type="InterPro" id="IPR027024">
    <property type="entry name" value="UCP027386_ABC_sbc_TM0202"/>
</dbReference>
<dbReference type="EMBL" id="DWUW01000069">
    <property type="protein sequence ID" value="HJD30799.1"/>
    <property type="molecule type" value="Genomic_DNA"/>
</dbReference>
<evidence type="ECO:0000313" key="2">
    <source>
        <dbReference type="EMBL" id="HJD30799.1"/>
    </source>
</evidence>
<evidence type="ECO:0000313" key="3">
    <source>
        <dbReference type="Proteomes" id="UP000823851"/>
    </source>
</evidence>
<comment type="caution">
    <text evidence="2">The sequence shown here is derived from an EMBL/GenBank/DDBJ whole genome shotgun (WGS) entry which is preliminary data.</text>
</comment>
<gene>
    <name evidence="2" type="ORF">H9912_02545</name>
</gene>
<dbReference type="PIRSF" id="PIRSF027386">
    <property type="entry name" value="UCP027386_ABC_sbc_TM0202"/>
    <property type="match status" value="1"/>
</dbReference>
<accession>A0A9D2QW43</accession>
<dbReference type="Gene3D" id="3.40.190.10">
    <property type="entry name" value="Periplasmic binding protein-like II"/>
    <property type="match status" value="2"/>
</dbReference>
<evidence type="ECO:0000256" key="1">
    <source>
        <dbReference type="SAM" id="MobiDB-lite"/>
    </source>
</evidence>
<sequence>MKKLCSLIAAFALAASLLSGCGASGGGATAESAEAGTASAETEAAEAPAEETPVRVMALKGPTAMGMVQLMDSSEAGAVNGNAYTFTIAASADEVTPKLVQGEADIAAVPANLASVLYNNTEGQVQVLAINTLGVLYIVENGESIQSVSDLAGKTIYASGKGSTPEYALNYILSGNGIDPEADVTIEWKSEHSECVAALAADEDGIAMLPQPFVTTAQTQNGNLRVALDLTEEWDALQADAESPSALLTGVVVARTAFVQEHPEAVNAFLDSYQESVEYVNANLPEAASLIEKYDIVPAAVAEKALPYCNITFIEGNEMQEKLSGYLNVLFGQNPVSVGGALPAEDFYYSR</sequence>
<reference evidence="2" key="2">
    <citation type="submission" date="2021-04" db="EMBL/GenBank/DDBJ databases">
        <authorList>
            <person name="Gilroy R."/>
        </authorList>
    </citation>
    <scope>NUCLEOTIDE SEQUENCE</scope>
    <source>
        <strain evidence="2">ChiHjej8B7-25341</strain>
    </source>
</reference>
<dbReference type="Proteomes" id="UP000823851">
    <property type="component" value="Unassembled WGS sequence"/>
</dbReference>
<organism evidence="2 3">
    <name type="scientific">Candidatus Eisenbergiella stercorigallinarum</name>
    <dbReference type="NCBI Taxonomy" id="2838557"/>
    <lineage>
        <taxon>Bacteria</taxon>
        <taxon>Bacillati</taxon>
        <taxon>Bacillota</taxon>
        <taxon>Clostridia</taxon>
        <taxon>Lachnospirales</taxon>
        <taxon>Lachnospiraceae</taxon>
        <taxon>Eisenbergiella</taxon>
    </lineage>
</organism>
<dbReference type="PANTHER" id="PTHR30024">
    <property type="entry name" value="ALIPHATIC SULFONATES-BINDING PROTEIN-RELATED"/>
    <property type="match status" value="1"/>
</dbReference>
<reference evidence="2" key="1">
    <citation type="journal article" date="2021" name="PeerJ">
        <title>Extensive microbial diversity within the chicken gut microbiome revealed by metagenomics and culture.</title>
        <authorList>
            <person name="Gilroy R."/>
            <person name="Ravi A."/>
            <person name="Getino M."/>
            <person name="Pursley I."/>
            <person name="Horton D.L."/>
            <person name="Alikhan N.F."/>
            <person name="Baker D."/>
            <person name="Gharbi K."/>
            <person name="Hall N."/>
            <person name="Watson M."/>
            <person name="Adriaenssens E.M."/>
            <person name="Foster-Nyarko E."/>
            <person name="Jarju S."/>
            <person name="Secka A."/>
            <person name="Antonio M."/>
            <person name="Oren A."/>
            <person name="Chaudhuri R.R."/>
            <person name="La Ragione R."/>
            <person name="Hildebrand F."/>
            <person name="Pallen M.J."/>
        </authorList>
    </citation>
    <scope>NUCLEOTIDE SEQUENCE</scope>
    <source>
        <strain evidence="2">ChiHjej8B7-25341</strain>
    </source>
</reference>
<proteinExistence type="predicted"/>
<dbReference type="Pfam" id="PF12974">
    <property type="entry name" value="Phosphonate-bd"/>
    <property type="match status" value="1"/>
</dbReference>
<dbReference type="PROSITE" id="PS51257">
    <property type="entry name" value="PROKAR_LIPOPROTEIN"/>
    <property type="match status" value="1"/>
</dbReference>
<dbReference type="AlphaFoldDB" id="A0A9D2QW43"/>
<feature type="region of interest" description="Disordered" evidence="1">
    <location>
        <begin position="30"/>
        <end position="51"/>
    </location>
</feature>
<protein>
    <submittedName>
        <fullName evidence="2">PhnD/SsuA/transferrin family substrate-binding protein</fullName>
    </submittedName>
</protein>
<dbReference type="PANTHER" id="PTHR30024:SF46">
    <property type="entry name" value="ABC TRANSPORTER, SUBSTRATE-BINDING LIPOPROTEIN"/>
    <property type="match status" value="1"/>
</dbReference>
<dbReference type="SUPFAM" id="SSF53850">
    <property type="entry name" value="Periplasmic binding protein-like II"/>
    <property type="match status" value="1"/>
</dbReference>
<name>A0A9D2QW43_9FIRM</name>